<name>A0A5S6QAJ8_TRIMR</name>
<evidence type="ECO:0000256" key="3">
    <source>
        <dbReference type="ARBA" id="ARBA00039118"/>
    </source>
</evidence>
<evidence type="ECO:0000259" key="6">
    <source>
        <dbReference type="PROSITE" id="PS50263"/>
    </source>
</evidence>
<evidence type="ECO:0000256" key="4">
    <source>
        <dbReference type="ARBA" id="ARBA00041576"/>
    </source>
</evidence>
<organism evidence="7 8">
    <name type="scientific">Trichuris muris</name>
    <name type="common">Mouse whipworm</name>
    <dbReference type="NCBI Taxonomy" id="70415"/>
    <lineage>
        <taxon>Eukaryota</taxon>
        <taxon>Metazoa</taxon>
        <taxon>Ecdysozoa</taxon>
        <taxon>Nematoda</taxon>
        <taxon>Enoplea</taxon>
        <taxon>Dorylaimia</taxon>
        <taxon>Trichinellida</taxon>
        <taxon>Trichuridae</taxon>
        <taxon>Trichuris</taxon>
    </lineage>
</organism>
<dbReference type="EC" id="3.5.1.3" evidence="3"/>
<dbReference type="GO" id="GO:0005739">
    <property type="term" value="C:mitochondrion"/>
    <property type="evidence" value="ECO:0007669"/>
    <property type="project" value="TreeGrafter"/>
</dbReference>
<dbReference type="PANTHER" id="PTHR23088">
    <property type="entry name" value="NITRILASE-RELATED"/>
    <property type="match status" value="1"/>
</dbReference>
<dbReference type="PROSITE" id="PS50263">
    <property type="entry name" value="CN_HYDROLASE"/>
    <property type="match status" value="1"/>
</dbReference>
<dbReference type="Proteomes" id="UP000046395">
    <property type="component" value="Unassembled WGS sequence"/>
</dbReference>
<dbReference type="STRING" id="70415.A0A5S6QAJ8"/>
<comment type="catalytic activity">
    <reaction evidence="2">
        <text>2-oxoglutaramate + H2O = 2-oxoglutarate + NH4(+)</text>
        <dbReference type="Rhea" id="RHEA:32963"/>
        <dbReference type="ChEBI" id="CHEBI:15377"/>
        <dbReference type="ChEBI" id="CHEBI:16769"/>
        <dbReference type="ChEBI" id="CHEBI:16810"/>
        <dbReference type="ChEBI" id="CHEBI:28938"/>
        <dbReference type="EC" id="3.5.1.3"/>
    </reaction>
    <physiologicalReaction direction="left-to-right" evidence="2">
        <dbReference type="Rhea" id="RHEA:32964"/>
    </physiologicalReaction>
</comment>
<evidence type="ECO:0000313" key="7">
    <source>
        <dbReference type="Proteomes" id="UP000046395"/>
    </source>
</evidence>
<evidence type="ECO:0000256" key="2">
    <source>
        <dbReference type="ARBA" id="ARBA00036637"/>
    </source>
</evidence>
<protein>
    <recommendedName>
        <fullName evidence="3">omega-amidase</fullName>
        <ecNumber evidence="3">3.5.1.3</ecNumber>
    </recommendedName>
    <alternativeName>
        <fullName evidence="4">Nitrilase homolog 2</fullName>
    </alternativeName>
</protein>
<feature type="domain" description="CN hydrolase" evidence="6">
    <location>
        <begin position="3"/>
        <end position="249"/>
    </location>
</feature>
<dbReference type="Gene3D" id="3.60.110.10">
    <property type="entry name" value="Carbon-nitrogen hydrolase"/>
    <property type="match status" value="1"/>
</dbReference>
<dbReference type="GO" id="GO:0006541">
    <property type="term" value="P:glutamine metabolic process"/>
    <property type="evidence" value="ECO:0007669"/>
    <property type="project" value="TreeGrafter"/>
</dbReference>
<dbReference type="InterPro" id="IPR001110">
    <property type="entry name" value="UPF0012_CS"/>
</dbReference>
<accession>A0A5S6QAJ8</accession>
<proteinExistence type="predicted"/>
<reference evidence="8" key="1">
    <citation type="submission" date="2019-12" db="UniProtKB">
        <authorList>
            <consortium name="WormBaseParasite"/>
        </authorList>
    </citation>
    <scope>IDENTIFICATION</scope>
</reference>
<dbReference type="AlphaFoldDB" id="A0A5S6QAJ8"/>
<dbReference type="GO" id="GO:0006107">
    <property type="term" value="P:oxaloacetate metabolic process"/>
    <property type="evidence" value="ECO:0007669"/>
    <property type="project" value="TreeGrafter"/>
</dbReference>
<evidence type="ECO:0000256" key="1">
    <source>
        <dbReference type="ARBA" id="ARBA00022801"/>
    </source>
</evidence>
<keyword evidence="1" id="KW-0378">Hydrolase</keyword>
<dbReference type="PROSITE" id="PS01227">
    <property type="entry name" value="UPF0012"/>
    <property type="match status" value="1"/>
</dbReference>
<dbReference type="SUPFAM" id="SSF56317">
    <property type="entry name" value="Carbon-nitrogen hydrolase"/>
    <property type="match status" value="1"/>
</dbReference>
<dbReference type="PANTHER" id="PTHR23088:SF30">
    <property type="entry name" value="OMEGA-AMIDASE NIT2"/>
    <property type="match status" value="1"/>
</dbReference>
<sequence>MEFKIALVQLFVSTDKDENLRRAGQLVAEAASKGAKIVILPESFNSPFGNEYVRDTSEPLDGSGPTHKLLSSLAKNHGVYIIGGTIPEIENGKFYNCCPLYNRQGLLVGKYRKMHLFDINIPGKIEYKESDVITPGAEPVIFKTEFANIGLGICYDVRFPQLALAYASKGCQLLVYPSAFSLTTGSLHWMLLSRSRAVDTLSYVAMCSPARNEVAKNVAYGYSTVVDPWGKVIAAAAEQEEIVYADVCTENVSAARQRIPLLSQARLDIYGSGFKNDPIIVGS</sequence>
<dbReference type="CDD" id="cd07572">
    <property type="entry name" value="nit"/>
    <property type="match status" value="1"/>
</dbReference>
<dbReference type="InterPro" id="IPR036526">
    <property type="entry name" value="C-N_Hydrolase_sf"/>
</dbReference>
<dbReference type="WBParaSite" id="TMUE_1000004234.1">
    <property type="protein sequence ID" value="TMUE_1000004234.1"/>
    <property type="gene ID" value="WBGene00298887"/>
</dbReference>
<keyword evidence="7" id="KW-1185">Reference proteome</keyword>
<evidence type="ECO:0000256" key="5">
    <source>
        <dbReference type="ARBA" id="ARBA00048745"/>
    </source>
</evidence>
<dbReference type="InterPro" id="IPR003010">
    <property type="entry name" value="C-N_Hydrolase"/>
</dbReference>
<dbReference type="GO" id="GO:0050152">
    <property type="term" value="F:omega-amidase activity"/>
    <property type="evidence" value="ECO:0007669"/>
    <property type="project" value="UniProtKB-EC"/>
</dbReference>
<dbReference type="Pfam" id="PF00795">
    <property type="entry name" value="CN_hydrolase"/>
    <property type="match status" value="1"/>
</dbReference>
<dbReference type="GO" id="GO:0006528">
    <property type="term" value="P:asparagine metabolic process"/>
    <property type="evidence" value="ECO:0007669"/>
    <property type="project" value="TreeGrafter"/>
</dbReference>
<comment type="catalytic activity">
    <reaction evidence="5">
        <text>2-oxosuccinamate + H2O = oxaloacetate + NH4(+)</text>
        <dbReference type="Rhea" id="RHEA:59412"/>
        <dbReference type="ChEBI" id="CHEBI:15377"/>
        <dbReference type="ChEBI" id="CHEBI:16452"/>
        <dbReference type="ChEBI" id="CHEBI:28938"/>
        <dbReference type="ChEBI" id="CHEBI:57735"/>
        <dbReference type="EC" id="3.5.1.3"/>
    </reaction>
    <physiologicalReaction direction="left-to-right" evidence="5">
        <dbReference type="Rhea" id="RHEA:59413"/>
    </physiologicalReaction>
</comment>
<dbReference type="InterPro" id="IPR045254">
    <property type="entry name" value="Nit1/2_C-N_Hydrolase"/>
</dbReference>
<evidence type="ECO:0000313" key="8">
    <source>
        <dbReference type="WBParaSite" id="TMUE_1000004234.1"/>
    </source>
</evidence>